<accession>A0A6A6ELM1</accession>
<evidence type="ECO:0000313" key="4">
    <source>
        <dbReference type="Proteomes" id="UP000800200"/>
    </source>
</evidence>
<dbReference type="PANTHER" id="PTHR10622">
    <property type="entry name" value="HET DOMAIN-CONTAINING PROTEIN"/>
    <property type="match status" value="1"/>
</dbReference>
<keyword evidence="4" id="KW-1185">Reference proteome</keyword>
<evidence type="ECO:0000259" key="2">
    <source>
        <dbReference type="Pfam" id="PF26640"/>
    </source>
</evidence>
<evidence type="ECO:0000259" key="1">
    <source>
        <dbReference type="Pfam" id="PF06985"/>
    </source>
</evidence>
<proteinExistence type="predicted"/>
<dbReference type="Pfam" id="PF26640">
    <property type="entry name" value="DUF8212"/>
    <property type="match status" value="1"/>
</dbReference>
<name>A0A6A6ELM1_9PEZI</name>
<reference evidence="3" key="1">
    <citation type="journal article" date="2020" name="Stud. Mycol.">
        <title>101 Dothideomycetes genomes: a test case for predicting lifestyles and emergence of pathogens.</title>
        <authorList>
            <person name="Haridas S."/>
            <person name="Albert R."/>
            <person name="Binder M."/>
            <person name="Bloem J."/>
            <person name="Labutti K."/>
            <person name="Salamov A."/>
            <person name="Andreopoulos B."/>
            <person name="Baker S."/>
            <person name="Barry K."/>
            <person name="Bills G."/>
            <person name="Bluhm B."/>
            <person name="Cannon C."/>
            <person name="Castanera R."/>
            <person name="Culley D."/>
            <person name="Daum C."/>
            <person name="Ezra D."/>
            <person name="Gonzalez J."/>
            <person name="Henrissat B."/>
            <person name="Kuo A."/>
            <person name="Liang C."/>
            <person name="Lipzen A."/>
            <person name="Lutzoni F."/>
            <person name="Magnuson J."/>
            <person name="Mondo S."/>
            <person name="Nolan M."/>
            <person name="Ohm R."/>
            <person name="Pangilinan J."/>
            <person name="Park H.-J."/>
            <person name="Ramirez L."/>
            <person name="Alfaro M."/>
            <person name="Sun H."/>
            <person name="Tritt A."/>
            <person name="Yoshinaga Y."/>
            <person name="Zwiers L.-H."/>
            <person name="Turgeon B."/>
            <person name="Goodwin S."/>
            <person name="Spatafora J."/>
            <person name="Crous P."/>
            <person name="Grigoriev I."/>
        </authorList>
    </citation>
    <scope>NUCLEOTIDE SEQUENCE</scope>
    <source>
        <strain evidence="3">CBS 207.26</strain>
    </source>
</reference>
<dbReference type="OrthoDB" id="20872at2759"/>
<dbReference type="Pfam" id="PF06985">
    <property type="entry name" value="HET"/>
    <property type="match status" value="1"/>
</dbReference>
<dbReference type="EMBL" id="ML994616">
    <property type="protein sequence ID" value="KAF2191953.1"/>
    <property type="molecule type" value="Genomic_DNA"/>
</dbReference>
<dbReference type="AlphaFoldDB" id="A0A6A6ELM1"/>
<evidence type="ECO:0000313" key="3">
    <source>
        <dbReference type="EMBL" id="KAF2191953.1"/>
    </source>
</evidence>
<gene>
    <name evidence="3" type="ORF">K469DRAFT_655162</name>
</gene>
<sequence>MRLLHSQTLSLYEPPYSEIPPYAILSHTWGEDEITYQDVRGGTTRLERGYSKLQKFAHRASEDGLDYIWVDTCCIDKSSSAELSEAINSMYIWYKRAKCCYVYLEDVPFDKRHLPAAFQRSRWFTRGWTLQELIAPSTVIFYASNWHPIGSKTDPTLQDLILQTTGIDLEILSGGDIRNVSIAKRMSWAAKRETTRPEDKAYSLLGLFDVNMPLLYGEGEKRAFIRLQKEIMEDSDDHSLFAWKSMEKNYGMSCQGLLATSPTPFIDGGNTISCPDWNATTPYSMTNKGLHIELSLRPHDIIKDIFLATLDCKLGQQSSIRLAIYLKCLSAAGNQFCRVKPYALEEFDCKSRNPGIPRIIYVRQRVLHPEGQHTGGSRKIRILDMLGIFRLIDVSPQGCWNDSTRTLNLRDVDGEGTVLYQNPNMTLRFAIVVTFTRAGFCLCKILNGPRMSANEQSDWFSSFEDKSGQLNIGATRYGQKYRIKASINKEKGKGMEGFVLDVTTHILMDITS</sequence>
<dbReference type="Proteomes" id="UP000800200">
    <property type="component" value="Unassembled WGS sequence"/>
</dbReference>
<dbReference type="InterPro" id="IPR058525">
    <property type="entry name" value="DUF8212"/>
</dbReference>
<protein>
    <submittedName>
        <fullName evidence="3">HET-domain-containing protein</fullName>
    </submittedName>
</protein>
<dbReference type="InterPro" id="IPR010730">
    <property type="entry name" value="HET"/>
</dbReference>
<dbReference type="PANTHER" id="PTHR10622:SF10">
    <property type="entry name" value="HET DOMAIN-CONTAINING PROTEIN"/>
    <property type="match status" value="1"/>
</dbReference>
<organism evidence="3 4">
    <name type="scientific">Zopfia rhizophila CBS 207.26</name>
    <dbReference type="NCBI Taxonomy" id="1314779"/>
    <lineage>
        <taxon>Eukaryota</taxon>
        <taxon>Fungi</taxon>
        <taxon>Dikarya</taxon>
        <taxon>Ascomycota</taxon>
        <taxon>Pezizomycotina</taxon>
        <taxon>Dothideomycetes</taxon>
        <taxon>Dothideomycetes incertae sedis</taxon>
        <taxon>Zopfiaceae</taxon>
        <taxon>Zopfia</taxon>
    </lineage>
</organism>
<feature type="domain" description="Heterokaryon incompatibility" evidence="1">
    <location>
        <begin position="22"/>
        <end position="106"/>
    </location>
</feature>
<feature type="domain" description="DUF8212" evidence="2">
    <location>
        <begin position="222"/>
        <end position="250"/>
    </location>
</feature>